<keyword evidence="3" id="KW-0804">Transcription</keyword>
<dbReference type="Gene3D" id="1.10.10.60">
    <property type="entry name" value="Homeodomain-like"/>
    <property type="match status" value="1"/>
</dbReference>
<keyword evidence="6" id="KW-1185">Reference proteome</keyword>
<dbReference type="SMART" id="SM00342">
    <property type="entry name" value="HTH_ARAC"/>
    <property type="match status" value="1"/>
</dbReference>
<evidence type="ECO:0000259" key="4">
    <source>
        <dbReference type="PROSITE" id="PS01124"/>
    </source>
</evidence>
<dbReference type="GO" id="GO:0043565">
    <property type="term" value="F:sequence-specific DNA binding"/>
    <property type="evidence" value="ECO:0007669"/>
    <property type="project" value="InterPro"/>
</dbReference>
<name>A0A0M2HPN3_9MICO</name>
<dbReference type="InterPro" id="IPR009057">
    <property type="entry name" value="Homeodomain-like_sf"/>
</dbReference>
<feature type="domain" description="HTH araC/xylS-type" evidence="4">
    <location>
        <begin position="207"/>
        <end position="306"/>
    </location>
</feature>
<reference evidence="5 6" key="1">
    <citation type="submission" date="2015-02" db="EMBL/GenBank/DDBJ databases">
        <title>Draft genome sequences of ten Microbacterium spp. with emphasis on heavy metal contaminated environments.</title>
        <authorList>
            <person name="Corretto E."/>
        </authorList>
    </citation>
    <scope>NUCLEOTIDE SEQUENCE [LARGE SCALE GENOMIC DNA]</scope>
    <source>
        <strain evidence="5 6">SA35</strain>
    </source>
</reference>
<dbReference type="OrthoDB" id="5464689at2"/>
<sequence>MRFTSRDVDRVQSTWQQFVPSATLENVDPRRFRFSWRSAQIRSAAFLRYDLAAQVRSAAAPEDQLLVCRIDAPDARVRSGQDDLDASLPWITDGRPVQASWDHGAAVSALVFDRADAQERLRRITGVDDLLLAVTDVGPRSADSARRWAQLVDYLDLVCAPEGDDLGIMAAELERHALISTLSAFGTTFDEHLHRPAQRSGAPLTVRRALAYIDENAHLPITVDDVAAASFISTRGLQYAFRRALDMTPAEALRRARLDGARAELSAGFDGSIADLARRWGFSHPSRFAAAFRAAFGTSPSEAARHARR</sequence>
<dbReference type="AlphaFoldDB" id="A0A0M2HPN3"/>
<dbReference type="InterPro" id="IPR018060">
    <property type="entry name" value="HTH_AraC"/>
</dbReference>
<dbReference type="PANTHER" id="PTHR46796">
    <property type="entry name" value="HTH-TYPE TRANSCRIPTIONAL ACTIVATOR RHAS-RELATED"/>
    <property type="match status" value="1"/>
</dbReference>
<dbReference type="EMBL" id="JYJB01000010">
    <property type="protein sequence ID" value="KJL46431.1"/>
    <property type="molecule type" value="Genomic_DNA"/>
</dbReference>
<dbReference type="PROSITE" id="PS01124">
    <property type="entry name" value="HTH_ARAC_FAMILY_2"/>
    <property type="match status" value="1"/>
</dbReference>
<dbReference type="InterPro" id="IPR020449">
    <property type="entry name" value="Tscrpt_reg_AraC-type_HTH"/>
</dbReference>
<gene>
    <name evidence="5" type="primary">melR</name>
    <name evidence="5" type="ORF">RS84_03064</name>
</gene>
<dbReference type="PATRIC" id="fig|273678.4.peg.3062"/>
<keyword evidence="1" id="KW-0805">Transcription regulation</keyword>
<accession>A0A0M2HPN3</accession>
<evidence type="ECO:0000256" key="2">
    <source>
        <dbReference type="ARBA" id="ARBA00023125"/>
    </source>
</evidence>
<dbReference type="SUPFAM" id="SSF46689">
    <property type="entry name" value="Homeodomain-like"/>
    <property type="match status" value="2"/>
</dbReference>
<dbReference type="InterPro" id="IPR018062">
    <property type="entry name" value="HTH_AraC-typ_CS"/>
</dbReference>
<comment type="caution">
    <text evidence="5">The sequence shown here is derived from an EMBL/GenBank/DDBJ whole genome shotgun (WGS) entry which is preliminary data.</text>
</comment>
<dbReference type="InterPro" id="IPR050204">
    <property type="entry name" value="AraC_XylS_family_regulators"/>
</dbReference>
<dbReference type="RefSeq" id="WP_045258616.1">
    <property type="nucleotide sequence ID" value="NZ_JYJB01000010.1"/>
</dbReference>
<evidence type="ECO:0000313" key="5">
    <source>
        <dbReference type="EMBL" id="KJL46431.1"/>
    </source>
</evidence>
<dbReference type="PROSITE" id="PS00041">
    <property type="entry name" value="HTH_ARAC_FAMILY_1"/>
    <property type="match status" value="1"/>
</dbReference>
<protein>
    <submittedName>
        <fullName evidence="5">Melibiose operon regulatory protein</fullName>
    </submittedName>
</protein>
<evidence type="ECO:0000313" key="6">
    <source>
        <dbReference type="Proteomes" id="UP000033900"/>
    </source>
</evidence>
<organism evidence="5 6">
    <name type="scientific">Microbacterium hydrocarbonoxydans</name>
    <dbReference type="NCBI Taxonomy" id="273678"/>
    <lineage>
        <taxon>Bacteria</taxon>
        <taxon>Bacillati</taxon>
        <taxon>Actinomycetota</taxon>
        <taxon>Actinomycetes</taxon>
        <taxon>Micrococcales</taxon>
        <taxon>Microbacteriaceae</taxon>
        <taxon>Microbacterium</taxon>
    </lineage>
</organism>
<dbReference type="PRINTS" id="PR00032">
    <property type="entry name" value="HTHARAC"/>
</dbReference>
<keyword evidence="2" id="KW-0238">DNA-binding</keyword>
<evidence type="ECO:0000256" key="3">
    <source>
        <dbReference type="ARBA" id="ARBA00023163"/>
    </source>
</evidence>
<dbReference type="STRING" id="273678.RS84_03064"/>
<dbReference type="Proteomes" id="UP000033900">
    <property type="component" value="Unassembled WGS sequence"/>
</dbReference>
<dbReference type="PANTHER" id="PTHR46796:SF12">
    <property type="entry name" value="HTH-TYPE DNA-BINDING TRANSCRIPTIONAL ACTIVATOR EUTR"/>
    <property type="match status" value="1"/>
</dbReference>
<dbReference type="Pfam" id="PF12833">
    <property type="entry name" value="HTH_18"/>
    <property type="match status" value="1"/>
</dbReference>
<dbReference type="GO" id="GO:0003700">
    <property type="term" value="F:DNA-binding transcription factor activity"/>
    <property type="evidence" value="ECO:0007669"/>
    <property type="project" value="InterPro"/>
</dbReference>
<proteinExistence type="predicted"/>
<evidence type="ECO:0000256" key="1">
    <source>
        <dbReference type="ARBA" id="ARBA00023015"/>
    </source>
</evidence>